<dbReference type="InterPro" id="IPR003447">
    <property type="entry name" value="FEMABX"/>
</dbReference>
<evidence type="ECO:0000259" key="12">
    <source>
        <dbReference type="Pfam" id="PF13480"/>
    </source>
</evidence>
<name>A0A7H8Q673_9BACL</name>
<sequence length="335" mass="39026">MGDIYFEENYGRLYEEIENGIHEVFEFRHDLGTVRHLFIKRPIPKQIDGEIYYDLVSPYGYGGPLISNCRPGSKNELAALFKASFQQYCTVNNVVSEFIRFHPVMANAEHFKECYDVVHIRNTVGTNLEGYDDPVASEFSKSARKNIRQALRAGVEFRVTVNPDNVKDFKEIYYSTMKRNQADSYYYFDDGYFNKLVQYFHEHILLVEVIYEGRVIGMGLNFIYGDLIHTHLSGTLENFHHLSPAYILQYALAIWGKENGIRLIHEGGGRSNSLDDSLYLFKKQFGRNTDFKFHIGRKIWNEEIYQVLCKIAGVEESAEFFPAYRTKLLKEYNIV</sequence>
<evidence type="ECO:0000256" key="10">
    <source>
        <dbReference type="ARBA" id="ARBA00042933"/>
    </source>
</evidence>
<dbReference type="InterPro" id="IPR016181">
    <property type="entry name" value="Acyl_CoA_acyltransferase"/>
</dbReference>
<dbReference type="EC" id="2.3.2.16" evidence="8"/>
<dbReference type="Gene3D" id="3.40.630.30">
    <property type="match status" value="1"/>
</dbReference>
<dbReference type="GO" id="GO:0071555">
    <property type="term" value="P:cell wall organization"/>
    <property type="evidence" value="ECO:0007669"/>
    <property type="project" value="UniProtKB-KW"/>
</dbReference>
<evidence type="ECO:0000256" key="11">
    <source>
        <dbReference type="ARBA" id="ARBA00048654"/>
    </source>
</evidence>
<dbReference type="InterPro" id="IPR050644">
    <property type="entry name" value="PG_Glycine_Bridge_Synth"/>
</dbReference>
<evidence type="ECO:0000256" key="4">
    <source>
        <dbReference type="ARBA" id="ARBA00022960"/>
    </source>
</evidence>
<evidence type="ECO:0000256" key="5">
    <source>
        <dbReference type="ARBA" id="ARBA00022984"/>
    </source>
</evidence>
<accession>A0A7H8Q673</accession>
<dbReference type="PANTHER" id="PTHR36174">
    <property type="entry name" value="LIPID II:GLYCINE GLYCYLTRANSFERASE"/>
    <property type="match status" value="1"/>
</dbReference>
<gene>
    <name evidence="13" type="ORF">HF394_01995</name>
</gene>
<evidence type="ECO:0000256" key="8">
    <source>
        <dbReference type="ARBA" id="ARBA00039074"/>
    </source>
</evidence>
<keyword evidence="14" id="KW-1185">Reference proteome</keyword>
<dbReference type="SUPFAM" id="SSF55729">
    <property type="entry name" value="Acyl-CoA N-acyltransferases (Nat)"/>
    <property type="match status" value="1"/>
</dbReference>
<dbReference type="PROSITE" id="PS51191">
    <property type="entry name" value="FEMABX"/>
    <property type="match status" value="1"/>
</dbReference>
<comment type="subcellular location">
    <subcellularLocation>
        <location evidence="1">Cytoplasm</location>
    </subcellularLocation>
</comment>
<dbReference type="InterPro" id="IPR038740">
    <property type="entry name" value="BioF2-like_GNAT_dom"/>
</dbReference>
<feature type="domain" description="BioF2-like acetyltransferase" evidence="12">
    <location>
        <begin position="139"/>
        <end position="270"/>
    </location>
</feature>
<evidence type="ECO:0000256" key="7">
    <source>
        <dbReference type="ARBA" id="ARBA00023316"/>
    </source>
</evidence>
<dbReference type="PANTHER" id="PTHR36174:SF1">
    <property type="entry name" value="LIPID II:GLYCINE GLYCYLTRANSFERASE"/>
    <property type="match status" value="1"/>
</dbReference>
<evidence type="ECO:0000256" key="9">
    <source>
        <dbReference type="ARBA" id="ARBA00040679"/>
    </source>
</evidence>
<dbReference type="AlphaFoldDB" id="A0A7H8Q673"/>
<keyword evidence="5" id="KW-0573">Peptidoglycan synthesis</keyword>
<reference evidence="13 14" key="1">
    <citation type="submission" date="2020-04" db="EMBL/GenBank/DDBJ databases">
        <authorList>
            <person name="Pajer P."/>
            <person name="Broz P."/>
        </authorList>
    </citation>
    <scope>NUCLEOTIDE SEQUENCE [LARGE SCALE GENOMIC DNA]</scope>
    <source>
        <strain evidence="14">NRL-ATB46093</strain>
    </source>
</reference>
<dbReference type="Proteomes" id="UP000509222">
    <property type="component" value="Chromosome"/>
</dbReference>
<dbReference type="Pfam" id="PF13480">
    <property type="entry name" value="Acetyltransf_6"/>
    <property type="match status" value="1"/>
</dbReference>
<evidence type="ECO:0000256" key="3">
    <source>
        <dbReference type="ARBA" id="ARBA00022679"/>
    </source>
</evidence>
<keyword evidence="7" id="KW-0961">Cell wall biogenesis/degradation</keyword>
<comment type="similarity">
    <text evidence="2">Belongs to the FemABX family.</text>
</comment>
<comment type="catalytic activity">
    <reaction evidence="11">
        <text>beta-D-GlcNAc-(1-&gt;4)-Mur2Ac(oyl-L-Ala-D-isoglutaminyl-L-Lys-D-Ala-D-Ala)-di-trans,octa-cis-undecaprenyl diphosphate + glycyl-tRNA(Gly) = beta-D-GlcNAc-(1-&gt;4)-Mur2Ac(oyl-L-Ala-D-isoglutaminyl-L-Lys-(N(6)-Gly)-D-Ala-D-Ala)-di-trans,octa-cis-undecaprenyl diphosphate + tRNA(Gly) + H(+)</text>
        <dbReference type="Rhea" id="RHEA:30435"/>
        <dbReference type="Rhea" id="RHEA-COMP:9664"/>
        <dbReference type="Rhea" id="RHEA-COMP:9683"/>
        <dbReference type="ChEBI" id="CHEBI:15378"/>
        <dbReference type="ChEBI" id="CHEBI:62233"/>
        <dbReference type="ChEBI" id="CHEBI:62234"/>
        <dbReference type="ChEBI" id="CHEBI:78442"/>
        <dbReference type="ChEBI" id="CHEBI:78522"/>
        <dbReference type="EC" id="2.3.2.16"/>
    </reaction>
</comment>
<protein>
    <recommendedName>
        <fullName evidence="9">Lipid II:glycine glycyltransferase</fullName>
        <ecNumber evidence="8">2.3.2.16</ecNumber>
    </recommendedName>
    <alternativeName>
        <fullName evidence="10">Factor essential for expression of methicillin resistance X</fullName>
    </alternativeName>
</protein>
<dbReference type="EMBL" id="CP051177">
    <property type="protein sequence ID" value="QKX49446.1"/>
    <property type="molecule type" value="Genomic_DNA"/>
</dbReference>
<evidence type="ECO:0000313" key="13">
    <source>
        <dbReference type="EMBL" id="QKX49446.1"/>
    </source>
</evidence>
<reference evidence="14" key="2">
    <citation type="submission" date="2020-06" db="EMBL/GenBank/DDBJ databases">
        <title>Isolation of Planomicrobium glaciei.</title>
        <authorList>
            <person name="Malisova L."/>
            <person name="Safrankova R."/>
            <person name="Jakubu V."/>
            <person name="Spanelova P."/>
        </authorList>
    </citation>
    <scope>NUCLEOTIDE SEQUENCE [LARGE SCALE GENOMIC DNA]</scope>
    <source>
        <strain evidence="14">NRL-ATB46093</strain>
    </source>
</reference>
<organism evidence="13 14">
    <name type="scientific">Planococcus glaciei</name>
    <dbReference type="NCBI Taxonomy" id="459472"/>
    <lineage>
        <taxon>Bacteria</taxon>
        <taxon>Bacillati</taxon>
        <taxon>Bacillota</taxon>
        <taxon>Bacilli</taxon>
        <taxon>Bacillales</taxon>
        <taxon>Caryophanaceae</taxon>
        <taxon>Planococcus</taxon>
    </lineage>
</organism>
<keyword evidence="3 13" id="KW-0808">Transferase</keyword>
<dbReference type="GO" id="GO:0008360">
    <property type="term" value="P:regulation of cell shape"/>
    <property type="evidence" value="ECO:0007669"/>
    <property type="project" value="UniProtKB-KW"/>
</dbReference>
<dbReference type="GO" id="GO:0009252">
    <property type="term" value="P:peptidoglycan biosynthetic process"/>
    <property type="evidence" value="ECO:0007669"/>
    <property type="project" value="UniProtKB-KW"/>
</dbReference>
<dbReference type="GO" id="GO:0016755">
    <property type="term" value="F:aminoacyltransferase activity"/>
    <property type="evidence" value="ECO:0007669"/>
    <property type="project" value="InterPro"/>
</dbReference>
<keyword evidence="4" id="KW-0133">Cell shape</keyword>
<dbReference type="RefSeq" id="WP_176293963.1">
    <property type="nucleotide sequence ID" value="NZ_CP051177.1"/>
</dbReference>
<keyword evidence="6" id="KW-0012">Acyltransferase</keyword>
<evidence type="ECO:0000256" key="6">
    <source>
        <dbReference type="ARBA" id="ARBA00023315"/>
    </source>
</evidence>
<evidence type="ECO:0000256" key="2">
    <source>
        <dbReference type="ARBA" id="ARBA00009943"/>
    </source>
</evidence>
<evidence type="ECO:0000313" key="14">
    <source>
        <dbReference type="Proteomes" id="UP000509222"/>
    </source>
</evidence>
<evidence type="ECO:0000256" key="1">
    <source>
        <dbReference type="ARBA" id="ARBA00004496"/>
    </source>
</evidence>
<proteinExistence type="inferred from homology"/>
<dbReference type="GO" id="GO:0005737">
    <property type="term" value="C:cytoplasm"/>
    <property type="evidence" value="ECO:0007669"/>
    <property type="project" value="UniProtKB-SubCell"/>
</dbReference>